<keyword evidence="6 11" id="KW-0697">Rotamase</keyword>
<dbReference type="EMBL" id="JAGSOH010000002">
    <property type="protein sequence ID" value="MBR7824926.1"/>
    <property type="molecule type" value="Genomic_DNA"/>
</dbReference>
<dbReference type="SUPFAM" id="SSF109998">
    <property type="entry name" value="Triger factor/SurA peptide-binding domain-like"/>
    <property type="match status" value="1"/>
</dbReference>
<dbReference type="NCBIfam" id="TIGR00115">
    <property type="entry name" value="tig"/>
    <property type="match status" value="1"/>
</dbReference>
<dbReference type="Gene3D" id="3.30.70.1050">
    <property type="entry name" value="Trigger factor ribosome-binding domain"/>
    <property type="match status" value="1"/>
</dbReference>
<evidence type="ECO:0000256" key="11">
    <source>
        <dbReference type="HAMAP-Rule" id="MF_00303"/>
    </source>
</evidence>
<evidence type="ECO:0000313" key="15">
    <source>
        <dbReference type="EMBL" id="MBR7824926.1"/>
    </source>
</evidence>
<dbReference type="GO" id="GO:0051083">
    <property type="term" value="P:'de novo' cotranslational protein folding"/>
    <property type="evidence" value="ECO:0007669"/>
    <property type="project" value="TreeGrafter"/>
</dbReference>
<dbReference type="Pfam" id="PF05697">
    <property type="entry name" value="Trigger_N"/>
    <property type="match status" value="1"/>
</dbReference>
<dbReference type="InterPro" id="IPR005215">
    <property type="entry name" value="Trig_fac"/>
</dbReference>
<dbReference type="InterPro" id="IPR008880">
    <property type="entry name" value="Trigger_fac_C"/>
</dbReference>
<dbReference type="InterPro" id="IPR037041">
    <property type="entry name" value="Trigger_fac_C_sf"/>
</dbReference>
<dbReference type="EC" id="5.2.1.8" evidence="3 11"/>
<keyword evidence="8 11" id="KW-0413">Isomerase</keyword>
<comment type="caution">
    <text evidence="15">The sequence shown here is derived from an EMBL/GenBank/DDBJ whole genome shotgun (WGS) entry which is preliminary data.</text>
</comment>
<dbReference type="Pfam" id="PF05698">
    <property type="entry name" value="Trigger_C"/>
    <property type="match status" value="1"/>
</dbReference>
<keyword evidence="9 11" id="KW-0131">Cell cycle</keyword>
<dbReference type="GO" id="GO:0015031">
    <property type="term" value="P:protein transport"/>
    <property type="evidence" value="ECO:0007669"/>
    <property type="project" value="UniProtKB-UniRule"/>
</dbReference>
<dbReference type="PIRSF" id="PIRSF003095">
    <property type="entry name" value="Trigger_factor"/>
    <property type="match status" value="1"/>
</dbReference>
<comment type="subcellular location">
    <subcellularLocation>
        <location evidence="11">Cytoplasm</location>
    </subcellularLocation>
    <text evidence="11">About half TF is bound to the ribosome near the polypeptide exit tunnel while the other half is free in the cytoplasm.</text>
</comment>
<dbReference type="InterPro" id="IPR036611">
    <property type="entry name" value="Trigger_fac_ribosome-bd_sf"/>
</dbReference>
<evidence type="ECO:0000256" key="12">
    <source>
        <dbReference type="PROSITE-ProRule" id="PRU00277"/>
    </source>
</evidence>
<name>A0A941E4G0_9ACTN</name>
<sequence>MKSAVENLDPTRVRLTVEVPFAELKPSLDAAYQKIAEQVNVPGFRKGKVPPRIIDQRFGRGPVLEEAINSALPDLYGKAVNEAKLEVVGRPEVEVTDLTDGEALKFTAEVDVRPEFDLPAYEGLEVEVDDAEIGDEQIDEQLDSLRKRFGSLVGVDRAIEDGDFVSLDLTASIDGEVLEDGTATGVSYEVGSGNMVDGLDEAILGKNGGDEVEFRSTLVGGSRAGDEADIKVAIGSVKTRELPELDDDFAQLASEFDTLAELRESIAARLAKSKKFEQGAQARDKVLEAVLEQLDFPLPAKAVEAEIAWRNEQLDQQIEAAGMTREGFFKLQEQTPEEFDAELDKQVRDGMKAQFVLDKVADSAELSVNQGELTNHLIRRAAGSGMSPDQFAQSVVQSGQIPALVGEVRRGKALQQILESAVVKDASGNVVDLAELAEAETDAFGRTAGDEHFGHAHE</sequence>
<evidence type="ECO:0000256" key="8">
    <source>
        <dbReference type="ARBA" id="ARBA00023235"/>
    </source>
</evidence>
<dbReference type="RefSeq" id="WP_212516077.1">
    <property type="nucleotide sequence ID" value="NZ_JAGSOH010000002.1"/>
</dbReference>
<dbReference type="GO" id="GO:0005737">
    <property type="term" value="C:cytoplasm"/>
    <property type="evidence" value="ECO:0007669"/>
    <property type="project" value="UniProtKB-SubCell"/>
</dbReference>
<dbReference type="GO" id="GO:0044183">
    <property type="term" value="F:protein folding chaperone"/>
    <property type="evidence" value="ECO:0007669"/>
    <property type="project" value="TreeGrafter"/>
</dbReference>
<dbReference type="Proteomes" id="UP000676325">
    <property type="component" value="Unassembled WGS sequence"/>
</dbReference>
<dbReference type="Gene3D" id="3.10.50.40">
    <property type="match status" value="1"/>
</dbReference>
<evidence type="ECO:0000256" key="7">
    <source>
        <dbReference type="ARBA" id="ARBA00023186"/>
    </source>
</evidence>
<evidence type="ECO:0000256" key="1">
    <source>
        <dbReference type="ARBA" id="ARBA00000971"/>
    </source>
</evidence>
<dbReference type="Pfam" id="PF00254">
    <property type="entry name" value="FKBP_C"/>
    <property type="match status" value="1"/>
</dbReference>
<dbReference type="PANTHER" id="PTHR30560:SF3">
    <property type="entry name" value="TRIGGER FACTOR-LIKE PROTEIN TIG, CHLOROPLASTIC"/>
    <property type="match status" value="1"/>
</dbReference>
<evidence type="ECO:0000256" key="9">
    <source>
        <dbReference type="ARBA" id="ARBA00023306"/>
    </source>
</evidence>
<protein>
    <recommendedName>
        <fullName evidence="4 11">Trigger factor</fullName>
        <shortName evidence="11">TF</shortName>
        <ecNumber evidence="3 11">5.2.1.8</ecNumber>
    </recommendedName>
    <alternativeName>
        <fullName evidence="10 11">PPIase</fullName>
    </alternativeName>
</protein>
<evidence type="ECO:0000256" key="3">
    <source>
        <dbReference type="ARBA" id="ARBA00013194"/>
    </source>
</evidence>
<dbReference type="PROSITE" id="PS50059">
    <property type="entry name" value="FKBP_PPIASE"/>
    <property type="match status" value="1"/>
</dbReference>
<dbReference type="AlphaFoldDB" id="A0A941E4G0"/>
<dbReference type="HAMAP" id="MF_00303">
    <property type="entry name" value="Trigger_factor_Tig"/>
    <property type="match status" value="1"/>
</dbReference>
<gene>
    <name evidence="11" type="primary">tig</name>
    <name evidence="15" type="ORF">KDK95_01295</name>
</gene>
<dbReference type="Gene3D" id="1.10.3120.10">
    <property type="entry name" value="Trigger factor, C-terminal domain"/>
    <property type="match status" value="1"/>
</dbReference>
<dbReference type="PANTHER" id="PTHR30560">
    <property type="entry name" value="TRIGGER FACTOR CHAPERONE AND PEPTIDYL-PROLYL CIS/TRANS ISOMERASE"/>
    <property type="match status" value="1"/>
</dbReference>
<evidence type="ECO:0000259" key="14">
    <source>
        <dbReference type="PROSITE" id="PS50059"/>
    </source>
</evidence>
<comment type="domain">
    <text evidence="11">Consists of 3 domains; the N-terminus binds the ribosome, the middle domain has PPIase activity, while the C-terminus has intrinsic chaperone activity on its own.</text>
</comment>
<reference evidence="15" key="1">
    <citation type="submission" date="2021-04" db="EMBL/GenBank/DDBJ databases">
        <title>Genome based classification of Actinospica acidithermotolerans sp. nov., an actinobacterium isolated from an Indonesian hot spring.</title>
        <authorList>
            <person name="Kusuma A.B."/>
            <person name="Putra K.E."/>
            <person name="Nafisah S."/>
            <person name="Loh J."/>
            <person name="Nouioui I."/>
            <person name="Goodfellow M."/>
        </authorList>
    </citation>
    <scope>NUCLEOTIDE SEQUENCE</scope>
    <source>
        <strain evidence="15">MGRD01-02</strain>
    </source>
</reference>
<evidence type="ECO:0000256" key="2">
    <source>
        <dbReference type="ARBA" id="ARBA00005464"/>
    </source>
</evidence>
<dbReference type="GO" id="GO:0043335">
    <property type="term" value="P:protein unfolding"/>
    <property type="evidence" value="ECO:0007669"/>
    <property type="project" value="TreeGrafter"/>
</dbReference>
<dbReference type="InterPro" id="IPR046357">
    <property type="entry name" value="PPIase_dom_sf"/>
</dbReference>
<keyword evidence="5 11" id="KW-0132">Cell division</keyword>
<dbReference type="SUPFAM" id="SSF54534">
    <property type="entry name" value="FKBP-like"/>
    <property type="match status" value="1"/>
</dbReference>
<keyword evidence="11" id="KW-0963">Cytoplasm</keyword>
<feature type="domain" description="PPIase FKBP-type" evidence="14">
    <location>
        <begin position="162"/>
        <end position="214"/>
    </location>
</feature>
<evidence type="ECO:0000256" key="10">
    <source>
        <dbReference type="ARBA" id="ARBA00029986"/>
    </source>
</evidence>
<comment type="catalytic activity">
    <reaction evidence="1 11 12">
        <text>[protein]-peptidylproline (omega=180) = [protein]-peptidylproline (omega=0)</text>
        <dbReference type="Rhea" id="RHEA:16237"/>
        <dbReference type="Rhea" id="RHEA-COMP:10747"/>
        <dbReference type="Rhea" id="RHEA-COMP:10748"/>
        <dbReference type="ChEBI" id="CHEBI:83833"/>
        <dbReference type="ChEBI" id="CHEBI:83834"/>
        <dbReference type="EC" id="5.2.1.8"/>
    </reaction>
</comment>
<comment type="similarity">
    <text evidence="2 11 13">Belongs to the FKBP-type PPIase family. Tig subfamily.</text>
</comment>
<keyword evidence="7 11" id="KW-0143">Chaperone</keyword>
<evidence type="ECO:0000256" key="5">
    <source>
        <dbReference type="ARBA" id="ARBA00022618"/>
    </source>
</evidence>
<keyword evidence="16" id="KW-1185">Reference proteome</keyword>
<dbReference type="GO" id="GO:0003755">
    <property type="term" value="F:peptidyl-prolyl cis-trans isomerase activity"/>
    <property type="evidence" value="ECO:0007669"/>
    <property type="project" value="UniProtKB-UniRule"/>
</dbReference>
<comment type="function">
    <text evidence="11">Involved in protein export. Acts as a chaperone by maintaining the newly synthesized protein in an open conformation. Functions as a peptidyl-prolyl cis-trans isomerase.</text>
</comment>
<evidence type="ECO:0000256" key="6">
    <source>
        <dbReference type="ARBA" id="ARBA00023110"/>
    </source>
</evidence>
<evidence type="ECO:0000256" key="13">
    <source>
        <dbReference type="RuleBase" id="RU003914"/>
    </source>
</evidence>
<evidence type="ECO:0000256" key="4">
    <source>
        <dbReference type="ARBA" id="ARBA00016902"/>
    </source>
</evidence>
<dbReference type="InterPro" id="IPR027304">
    <property type="entry name" value="Trigger_fact/SurA_dom_sf"/>
</dbReference>
<dbReference type="SUPFAM" id="SSF102735">
    <property type="entry name" value="Trigger factor ribosome-binding domain"/>
    <property type="match status" value="1"/>
</dbReference>
<dbReference type="FunFam" id="3.30.70.1050:FF:000003">
    <property type="entry name" value="Trigger factor"/>
    <property type="match status" value="1"/>
</dbReference>
<dbReference type="InterPro" id="IPR001179">
    <property type="entry name" value="PPIase_FKBP_dom"/>
</dbReference>
<proteinExistence type="inferred from homology"/>
<evidence type="ECO:0000313" key="16">
    <source>
        <dbReference type="Proteomes" id="UP000676325"/>
    </source>
</evidence>
<organism evidence="15 16">
    <name type="scientific">Actinospica acidithermotolerans</name>
    <dbReference type="NCBI Taxonomy" id="2828514"/>
    <lineage>
        <taxon>Bacteria</taxon>
        <taxon>Bacillati</taxon>
        <taxon>Actinomycetota</taxon>
        <taxon>Actinomycetes</taxon>
        <taxon>Catenulisporales</taxon>
        <taxon>Actinospicaceae</taxon>
        <taxon>Actinospica</taxon>
    </lineage>
</organism>
<dbReference type="GO" id="GO:0051301">
    <property type="term" value="P:cell division"/>
    <property type="evidence" value="ECO:0007669"/>
    <property type="project" value="UniProtKB-KW"/>
</dbReference>
<dbReference type="GO" id="GO:0043022">
    <property type="term" value="F:ribosome binding"/>
    <property type="evidence" value="ECO:0007669"/>
    <property type="project" value="TreeGrafter"/>
</dbReference>
<accession>A0A941E4G0</accession>
<dbReference type="InterPro" id="IPR008881">
    <property type="entry name" value="Trigger_fac_ribosome-bd_bac"/>
</dbReference>